<name>A0A1H0N2Y8_9MICO</name>
<dbReference type="AlphaFoldDB" id="A0A1H0N2Y8"/>
<reference evidence="2" key="1">
    <citation type="submission" date="2016-10" db="EMBL/GenBank/DDBJ databases">
        <authorList>
            <person name="Varghese N."/>
            <person name="Submissions S."/>
        </authorList>
    </citation>
    <scope>NUCLEOTIDE SEQUENCE [LARGE SCALE GENOMIC DNA]</scope>
    <source>
        <strain evidence="2">DSM 22329</strain>
    </source>
</reference>
<proteinExistence type="predicted"/>
<keyword evidence="2" id="KW-1185">Reference proteome</keyword>
<protein>
    <submittedName>
        <fullName evidence="1">Uncharacterized protein</fullName>
    </submittedName>
</protein>
<dbReference type="STRING" id="443156.SAMN04489867_0807"/>
<accession>A0A1H0N2Y8</accession>
<evidence type="ECO:0000313" key="1">
    <source>
        <dbReference type="EMBL" id="SDO87079.1"/>
    </source>
</evidence>
<gene>
    <name evidence="1" type="ORF">SAMN04489867_0807</name>
</gene>
<dbReference type="Proteomes" id="UP000199077">
    <property type="component" value="Chromosome I"/>
</dbReference>
<organism evidence="1 2">
    <name type="scientific">Pedococcus dokdonensis</name>
    <dbReference type="NCBI Taxonomy" id="443156"/>
    <lineage>
        <taxon>Bacteria</taxon>
        <taxon>Bacillati</taxon>
        <taxon>Actinomycetota</taxon>
        <taxon>Actinomycetes</taxon>
        <taxon>Micrococcales</taxon>
        <taxon>Intrasporangiaceae</taxon>
        <taxon>Pedococcus</taxon>
    </lineage>
</organism>
<sequence length="68" mass="7733">MAARDERYRQQRDRYRRALVEVAAVSVVGGISAVADFLPSEPGLRAEVQHRARELAREVDRLSARRAQ</sequence>
<evidence type="ECO:0000313" key="2">
    <source>
        <dbReference type="Proteomes" id="UP000199077"/>
    </source>
</evidence>
<dbReference type="RefSeq" id="WP_091781809.1">
    <property type="nucleotide sequence ID" value="NZ_LT629711.1"/>
</dbReference>
<dbReference type="EMBL" id="LT629711">
    <property type="protein sequence ID" value="SDO87079.1"/>
    <property type="molecule type" value="Genomic_DNA"/>
</dbReference>